<protein>
    <submittedName>
        <fullName evidence="2">BRO-D</fullName>
    </submittedName>
</protein>
<accession>A9YMR3</accession>
<evidence type="ECO:0000313" key="2">
    <source>
        <dbReference type="EMBL" id="ABY47762.1"/>
    </source>
</evidence>
<dbReference type="RefSeq" id="YP_001649053.1">
    <property type="nucleotide sequence ID" value="NC_010240.1"/>
</dbReference>
<proteinExistence type="predicted"/>
<dbReference type="OrthoDB" id="10010at10239"/>
<organism evidence="2 3">
    <name type="scientific">Helicoverpa armigera granulovirus</name>
    <dbReference type="NCBI Taxonomy" id="489830"/>
    <lineage>
        <taxon>Viruses</taxon>
        <taxon>Viruses incertae sedis</taxon>
        <taxon>Naldaviricetes</taxon>
        <taxon>Lefavirales</taxon>
        <taxon>Baculoviridae</taxon>
        <taxon>Betabaculovirus</taxon>
        <taxon>Betabaculovirus helarmigerae</taxon>
    </lineage>
</organism>
<keyword evidence="3" id="KW-1185">Reference proteome</keyword>
<dbReference type="GeneID" id="10973755"/>
<dbReference type="KEGG" id="vg:10973755"/>
<keyword evidence="1" id="KW-0175">Coiled coil</keyword>
<dbReference type="Proteomes" id="UP000203266">
    <property type="component" value="Segment"/>
</dbReference>
<sequence length="273" mass="31632">MDSSQEYNVNRLIASNSILCNTIGKLEKRISEAENRISVLNNIVIDKDRQLDMLYHRMNELYNIMRQKDHQIENLINGKINTEPIPVIKVSASKLVPLVKIPIPVYPSTSKTFVNTNSLIQEVEMTDSPPQDVPTDLQVKKHANTKVTEVKNKNEDDNYENYTDKYKIPIICVTRTDNMIKAVTAQTIYVEALKKRSEIDLDSIVVEVNCKQPQKLWEETMKVCHQKYKNKVKLLRKSLCFASVQDAITFSDEIKHMYKNLKAWDTNKQFLLE</sequence>
<name>A9YMR3_9BBAC</name>
<dbReference type="EMBL" id="EU255577">
    <property type="protein sequence ID" value="ABY47762.1"/>
    <property type="molecule type" value="Genomic_DNA"/>
</dbReference>
<feature type="coiled-coil region" evidence="1">
    <location>
        <begin position="16"/>
        <end position="43"/>
    </location>
</feature>
<evidence type="ECO:0000313" key="3">
    <source>
        <dbReference type="Proteomes" id="UP000203266"/>
    </source>
</evidence>
<evidence type="ECO:0000256" key="1">
    <source>
        <dbReference type="SAM" id="Coils"/>
    </source>
</evidence>
<reference evidence="2 3" key="1">
    <citation type="journal article" date="2008" name="Virus Genes">
        <title>Genomic sequence analysis of a granulovirus isolated from the Old World bollworm, Helicoverpa armigera.</title>
        <authorList>
            <person name="Harrison R.L."/>
            <person name="Popham H.J."/>
        </authorList>
    </citation>
    <scope>NUCLEOTIDE SEQUENCE [LARGE SCALE GENOMIC DNA]</scope>
</reference>